<reference evidence="11 12" key="1">
    <citation type="submission" date="2018-04" db="EMBL/GenBank/DDBJ databases">
        <authorList>
            <person name="Vogel A."/>
        </authorList>
    </citation>
    <scope>NUCLEOTIDE SEQUENCE [LARGE SCALE GENOMIC DNA]</scope>
</reference>
<evidence type="ECO:0000256" key="8">
    <source>
        <dbReference type="PROSITE-ProRule" id="PRU10060"/>
    </source>
</evidence>
<gene>
    <name evidence="11" type="ORF">CCAM_LOCUS43377</name>
</gene>
<accession>A0A484NJI1</accession>
<dbReference type="Pfam" id="PF00759">
    <property type="entry name" value="Glyco_hydro_9"/>
    <property type="match status" value="1"/>
</dbReference>
<evidence type="ECO:0000256" key="9">
    <source>
        <dbReference type="RuleBase" id="RU361166"/>
    </source>
</evidence>
<keyword evidence="6 8" id="KW-0326">Glycosidase</keyword>
<dbReference type="InterPro" id="IPR033126">
    <property type="entry name" value="Glyco_hydro_9_Asp/Glu_AS"/>
</dbReference>
<keyword evidence="7 8" id="KW-0624">Polysaccharide degradation</keyword>
<evidence type="ECO:0000256" key="3">
    <source>
        <dbReference type="ARBA" id="ARBA00022801"/>
    </source>
</evidence>
<sequence>MASILVRIVTSSFLVLQLMITIVMAANKYYGDALSKSILFFEGQRSGKLPPNQRMTWRKDSGLRDGSTSNVDLVGGYYDAGDNVKYTFPMAFTTTMLAWSVVEYGGDMGGDERPHALDAVRWGTDFLMKATNKENTVFALVGEPVADHNCWERPEDMDTPRTAFAVTDKSPGSEVSGEIAAALAASSLAFKDSDPKYSQWILQRAAQVFEFGDKFRGSYNNSIGRWVCPFYCDFGGYQDELVWAAIWLHKATNEERYWDYVRQNINTFGMATNLFGWESKDAGINVLASQYILNGGGGKDFNLFIPNADALICNVLPESPSRSEKFTPGGLIFQPNAICNIQRATSLSFLFLTYGKYLEASKRTVSCGKVVATPARLVQFAKSQVDYILGNNPMKMSYMVGFTESFPERIHHRGSSLPSVGLRPKPIGCKDGSPYLQSKSPNLNLLVGAVVGGPDGNDKFADDRTDFAHSEPTTYVNAPLVGILAYLKANS</sequence>
<dbReference type="PANTHER" id="PTHR22298">
    <property type="entry name" value="ENDO-1,4-BETA-GLUCANASE"/>
    <property type="match status" value="1"/>
</dbReference>
<keyword evidence="12" id="KW-1185">Reference proteome</keyword>
<dbReference type="Gene3D" id="1.50.10.10">
    <property type="match status" value="1"/>
</dbReference>
<dbReference type="PROSITE" id="PS00698">
    <property type="entry name" value="GH9_3"/>
    <property type="match status" value="1"/>
</dbReference>
<dbReference type="SUPFAM" id="SSF48208">
    <property type="entry name" value="Six-hairpin glycosidases"/>
    <property type="match status" value="1"/>
</dbReference>
<dbReference type="FunFam" id="1.50.10.10:FF:000020">
    <property type="entry name" value="Endoglucanase"/>
    <property type="match status" value="1"/>
</dbReference>
<feature type="active site" evidence="8">
    <location>
        <position position="471"/>
    </location>
</feature>
<dbReference type="EMBL" id="OOIL02006765">
    <property type="protein sequence ID" value="VFR01602.1"/>
    <property type="molecule type" value="Genomic_DNA"/>
</dbReference>
<feature type="active site" evidence="8">
    <location>
        <position position="462"/>
    </location>
</feature>
<dbReference type="AlphaFoldDB" id="A0A484NJI1"/>
<organism evidence="11 12">
    <name type="scientific">Cuscuta campestris</name>
    <dbReference type="NCBI Taxonomy" id="132261"/>
    <lineage>
        <taxon>Eukaryota</taxon>
        <taxon>Viridiplantae</taxon>
        <taxon>Streptophyta</taxon>
        <taxon>Embryophyta</taxon>
        <taxon>Tracheophyta</taxon>
        <taxon>Spermatophyta</taxon>
        <taxon>Magnoliopsida</taxon>
        <taxon>eudicotyledons</taxon>
        <taxon>Gunneridae</taxon>
        <taxon>Pentapetalae</taxon>
        <taxon>asterids</taxon>
        <taxon>lamiids</taxon>
        <taxon>Solanales</taxon>
        <taxon>Convolvulaceae</taxon>
        <taxon>Cuscuteae</taxon>
        <taxon>Cuscuta</taxon>
        <taxon>Cuscuta subgen. Grammica</taxon>
        <taxon>Cuscuta sect. Cleistogrammica</taxon>
    </lineage>
</organism>
<evidence type="ECO:0000256" key="2">
    <source>
        <dbReference type="ARBA" id="ARBA00007072"/>
    </source>
</evidence>
<evidence type="ECO:0000259" key="10">
    <source>
        <dbReference type="Pfam" id="PF00759"/>
    </source>
</evidence>
<dbReference type="EC" id="3.2.1.4" evidence="9"/>
<evidence type="ECO:0000313" key="11">
    <source>
        <dbReference type="EMBL" id="VFR01602.1"/>
    </source>
</evidence>
<evidence type="ECO:0000256" key="4">
    <source>
        <dbReference type="ARBA" id="ARBA00023001"/>
    </source>
</evidence>
<keyword evidence="3 8" id="KW-0378">Hydrolase</keyword>
<evidence type="ECO:0000256" key="7">
    <source>
        <dbReference type="ARBA" id="ARBA00023326"/>
    </source>
</evidence>
<name>A0A484NJI1_9ASTE</name>
<dbReference type="GO" id="GO:0030245">
    <property type="term" value="P:cellulose catabolic process"/>
    <property type="evidence" value="ECO:0007669"/>
    <property type="project" value="UniProtKB-KW"/>
</dbReference>
<comment type="similarity">
    <text evidence="2 8 9">Belongs to the glycosyl hydrolase 9 (cellulase E) family.</text>
</comment>
<keyword evidence="9" id="KW-0732">Signal</keyword>
<evidence type="ECO:0000256" key="5">
    <source>
        <dbReference type="ARBA" id="ARBA00023277"/>
    </source>
</evidence>
<feature type="domain" description="Glycoside hydrolase family 9" evidence="10">
    <location>
        <begin position="30"/>
        <end position="484"/>
    </location>
</feature>
<keyword evidence="4 9" id="KW-0136">Cellulose degradation</keyword>
<proteinExistence type="inferred from homology"/>
<feature type="signal peptide" evidence="9">
    <location>
        <begin position="1"/>
        <end position="25"/>
    </location>
</feature>
<comment type="catalytic activity">
    <reaction evidence="1 9">
        <text>Endohydrolysis of (1-&gt;4)-beta-D-glucosidic linkages in cellulose, lichenin and cereal beta-D-glucans.</text>
        <dbReference type="EC" id="3.2.1.4"/>
    </reaction>
</comment>
<protein>
    <recommendedName>
        <fullName evidence="9">Endoglucanase</fullName>
        <ecNumber evidence="9">3.2.1.4</ecNumber>
    </recommendedName>
</protein>
<evidence type="ECO:0000256" key="6">
    <source>
        <dbReference type="ARBA" id="ARBA00023295"/>
    </source>
</evidence>
<keyword evidence="5 8" id="KW-0119">Carbohydrate metabolism</keyword>
<dbReference type="InterPro" id="IPR008928">
    <property type="entry name" value="6-hairpin_glycosidase_sf"/>
</dbReference>
<evidence type="ECO:0000313" key="12">
    <source>
        <dbReference type="Proteomes" id="UP000595140"/>
    </source>
</evidence>
<dbReference type="Proteomes" id="UP000595140">
    <property type="component" value="Unassembled WGS sequence"/>
</dbReference>
<dbReference type="OrthoDB" id="10257085at2759"/>
<dbReference type="InterPro" id="IPR012341">
    <property type="entry name" value="6hp_glycosidase-like_sf"/>
</dbReference>
<dbReference type="InterPro" id="IPR001701">
    <property type="entry name" value="Glyco_hydro_9"/>
</dbReference>
<evidence type="ECO:0000256" key="1">
    <source>
        <dbReference type="ARBA" id="ARBA00000966"/>
    </source>
</evidence>
<dbReference type="GO" id="GO:0008810">
    <property type="term" value="F:cellulase activity"/>
    <property type="evidence" value="ECO:0007669"/>
    <property type="project" value="UniProtKB-EC"/>
</dbReference>
<feature type="chain" id="PRO_5019614677" description="Endoglucanase" evidence="9">
    <location>
        <begin position="26"/>
        <end position="491"/>
    </location>
</feature>